<reference evidence="4" key="2">
    <citation type="journal article" date="2010" name="Stand. Genomic Sci.">
        <title>Complete genome sequence of Thermaerobacter marianensis type strain (7p75aT).</title>
        <authorList>
            <person name="Han C."/>
            <person name="Gu W."/>
            <person name="Zhang X."/>
            <person name="Lapidus A."/>
            <person name="Nolan M."/>
            <person name="Copeland A."/>
            <person name="Lucas S."/>
            <person name="Glavina Del Rio T."/>
            <person name="Tice H."/>
            <person name="Cheng J."/>
            <person name="Tapia R."/>
            <person name="Goodwin L."/>
            <person name="Pitluck S."/>
            <person name="Pagani I."/>
            <person name="Ivanova N."/>
            <person name="Mavromatis K."/>
            <person name="Mikhailova N."/>
            <person name="Pati A."/>
            <person name="Chen A."/>
            <person name="Palaniappan K."/>
            <person name="Land M."/>
            <person name="Hauser L."/>
            <person name="Chang Y."/>
            <person name="Jeffries C."/>
            <person name="Schneider S."/>
            <person name="Rohde M."/>
            <person name="Goker M."/>
            <person name="Pukall R."/>
            <person name="Woyke T."/>
            <person name="Bristow J."/>
            <person name="Eisen J."/>
            <person name="Markowitz V."/>
            <person name="Hugenholtz P."/>
            <person name="Kyrpides N."/>
            <person name="Klenk H."/>
            <person name="Detter J."/>
        </authorList>
    </citation>
    <scope>NUCLEOTIDE SEQUENCE [LARGE SCALE GENOMIC DNA]</scope>
    <source>
        <strain evidence="4">ATCC 700841 / DSM 12885 / JCM 10246 / 7p75a</strain>
    </source>
</reference>
<sequence length="251" mass="26432">MAAGDGGPSVSYDRTTAALFVVVALLILELSGRDPGRYGIAFHQSGRALEAGLTSLAALGPLCGLVFLLLAGLGWSPYDWPGALILALGYGLAWPVVAYLLCKQPAVEERPASRGQIAGLLSGLELVTVLAAVVHPHTPLVSTALYTLFFLGIGEELFFRGYVQSRLNQAFDRPYHLRGASLGWEMPLAALVFGLSHVLSPPNPGQVAWGLWTFVFGLVMGHVREETGSFLAPAVAHGVLMCVAALLGGPS</sequence>
<evidence type="ECO:0000313" key="3">
    <source>
        <dbReference type="EMBL" id="ADU51668.1"/>
    </source>
</evidence>
<evidence type="ECO:0000256" key="1">
    <source>
        <dbReference type="SAM" id="Phobius"/>
    </source>
</evidence>
<dbReference type="GO" id="GO:0080120">
    <property type="term" value="P:CAAX-box protein maturation"/>
    <property type="evidence" value="ECO:0007669"/>
    <property type="project" value="UniProtKB-ARBA"/>
</dbReference>
<accession>E6SGT4</accession>
<feature type="transmembrane region" description="Helical" evidence="1">
    <location>
        <begin position="15"/>
        <end position="32"/>
    </location>
</feature>
<dbReference type="STRING" id="644966.Tmar_1559"/>
<dbReference type="AlphaFoldDB" id="E6SGT4"/>
<protein>
    <submittedName>
        <fullName evidence="3">Abortive infection protein</fullName>
    </submittedName>
</protein>
<keyword evidence="4" id="KW-1185">Reference proteome</keyword>
<dbReference type="Pfam" id="PF02517">
    <property type="entry name" value="Rce1-like"/>
    <property type="match status" value="1"/>
</dbReference>
<proteinExistence type="predicted"/>
<dbReference type="EMBL" id="CP002344">
    <property type="protein sequence ID" value="ADU51668.1"/>
    <property type="molecule type" value="Genomic_DNA"/>
</dbReference>
<feature type="domain" description="CAAX prenyl protease 2/Lysostaphin resistance protein A-like" evidence="2">
    <location>
        <begin position="141"/>
        <end position="239"/>
    </location>
</feature>
<dbReference type="KEGG" id="tmr:Tmar_1559"/>
<keyword evidence="1" id="KW-0472">Membrane</keyword>
<organism evidence="3 4">
    <name type="scientific">Thermaerobacter marianensis (strain ATCC 700841 / DSM 12885 / JCM 10246 / 7p75a)</name>
    <dbReference type="NCBI Taxonomy" id="644966"/>
    <lineage>
        <taxon>Bacteria</taxon>
        <taxon>Bacillati</taxon>
        <taxon>Bacillota</taxon>
        <taxon>Clostridia</taxon>
        <taxon>Eubacteriales</taxon>
        <taxon>Clostridiales Family XVII. Incertae Sedis</taxon>
        <taxon>Thermaerobacter</taxon>
    </lineage>
</organism>
<dbReference type="HOGENOM" id="CLU_976398_0_0_9"/>
<feature type="transmembrane region" description="Helical" evidence="1">
    <location>
        <begin position="180"/>
        <end position="200"/>
    </location>
</feature>
<feature type="transmembrane region" description="Helical" evidence="1">
    <location>
        <begin position="206"/>
        <end position="223"/>
    </location>
</feature>
<reference evidence="3 4" key="1">
    <citation type="journal article" date="2010" name="Stand. Genomic Sci.">
        <title>Complete genome sequence of Thermaerobacter marianensis type strain (7p75a).</title>
        <authorList>
            <person name="Han C."/>
            <person name="Gu W."/>
            <person name="Zhang X."/>
            <person name="Lapidus A."/>
            <person name="Nolan M."/>
            <person name="Copeland A."/>
            <person name="Lucas S."/>
            <person name="Del Rio T.G."/>
            <person name="Tice H."/>
            <person name="Cheng J.F."/>
            <person name="Tapia R."/>
            <person name="Goodwin L."/>
            <person name="Pitluck S."/>
            <person name="Pagani I."/>
            <person name="Ivanova N."/>
            <person name="Mavromatis K."/>
            <person name="Mikhailova N."/>
            <person name="Pati A."/>
            <person name="Chen A."/>
            <person name="Palaniappan K."/>
            <person name="Land M."/>
            <person name="Hauser L."/>
            <person name="Chang Y.J."/>
            <person name="Jeffries C.D."/>
            <person name="Schneider S."/>
            <person name="Rohde M."/>
            <person name="Goker M."/>
            <person name="Pukall R."/>
            <person name="Woyke T."/>
            <person name="Bristow J."/>
            <person name="Eisen J.A."/>
            <person name="Markowitz V."/>
            <person name="Hugenholtz P."/>
            <person name="Kyrpides N.C."/>
            <person name="Klenk H.P."/>
            <person name="Detter J.C."/>
        </authorList>
    </citation>
    <scope>NUCLEOTIDE SEQUENCE [LARGE SCALE GENOMIC DNA]</scope>
    <source>
        <strain evidence="4">ATCC 700841 / DSM 12885 / JCM 10246 / 7p75a</strain>
    </source>
</reference>
<evidence type="ECO:0000313" key="4">
    <source>
        <dbReference type="Proteomes" id="UP000008915"/>
    </source>
</evidence>
<feature type="transmembrane region" description="Helical" evidence="1">
    <location>
        <begin position="81"/>
        <end position="102"/>
    </location>
</feature>
<dbReference type="Proteomes" id="UP000008915">
    <property type="component" value="Chromosome"/>
</dbReference>
<dbReference type="eggNOG" id="COG1266">
    <property type="taxonomic scope" value="Bacteria"/>
</dbReference>
<dbReference type="GO" id="GO:0004175">
    <property type="term" value="F:endopeptidase activity"/>
    <property type="evidence" value="ECO:0007669"/>
    <property type="project" value="UniProtKB-ARBA"/>
</dbReference>
<gene>
    <name evidence="3" type="ordered locus">Tmar_1559</name>
</gene>
<feature type="transmembrane region" description="Helical" evidence="1">
    <location>
        <begin position="114"/>
        <end position="134"/>
    </location>
</feature>
<keyword evidence="1" id="KW-0812">Transmembrane</keyword>
<name>E6SGT4_THEM7</name>
<dbReference type="OrthoDB" id="877230at2"/>
<feature type="transmembrane region" description="Helical" evidence="1">
    <location>
        <begin position="230"/>
        <end position="249"/>
    </location>
</feature>
<dbReference type="InterPro" id="IPR003675">
    <property type="entry name" value="Rce1/LyrA-like_dom"/>
</dbReference>
<evidence type="ECO:0000259" key="2">
    <source>
        <dbReference type="Pfam" id="PF02517"/>
    </source>
</evidence>
<feature type="transmembrane region" description="Helical" evidence="1">
    <location>
        <begin position="53"/>
        <end position="75"/>
    </location>
</feature>
<keyword evidence="1" id="KW-1133">Transmembrane helix</keyword>
<feature type="transmembrane region" description="Helical" evidence="1">
    <location>
        <begin position="140"/>
        <end position="159"/>
    </location>
</feature>
<dbReference type="RefSeq" id="WP_013495971.1">
    <property type="nucleotide sequence ID" value="NC_014831.1"/>
</dbReference>